<evidence type="ECO:0000313" key="2">
    <source>
        <dbReference type="EMBL" id="MCP8888682.1"/>
    </source>
</evidence>
<proteinExistence type="predicted"/>
<dbReference type="Proteomes" id="UP001060275">
    <property type="component" value="Unassembled WGS sequence"/>
</dbReference>
<organism evidence="2 3">
    <name type="scientific">Devosia ureilytica</name>
    <dbReference type="NCBI Taxonomy" id="2952754"/>
    <lineage>
        <taxon>Bacteria</taxon>
        <taxon>Pseudomonadati</taxon>
        <taxon>Pseudomonadota</taxon>
        <taxon>Alphaproteobacteria</taxon>
        <taxon>Hyphomicrobiales</taxon>
        <taxon>Devosiaceae</taxon>
        <taxon>Devosia</taxon>
    </lineage>
</organism>
<dbReference type="EMBL" id="JAMWDU010000006">
    <property type="protein sequence ID" value="MCP8888682.1"/>
    <property type="molecule type" value="Genomic_DNA"/>
</dbReference>
<dbReference type="RefSeq" id="WP_254675920.1">
    <property type="nucleotide sequence ID" value="NZ_JAMWDU010000006.1"/>
</dbReference>
<dbReference type="AlphaFoldDB" id="A0A9Q4FTY6"/>
<accession>A0A9Q4FTY6</accession>
<gene>
    <name evidence="2" type="ORF">NF348_16335</name>
</gene>
<sequence length="471" mass="50178">MVRSVVAIGGLLLAGLATIAAMPPALAQDACGFPIRSLALAVARDRLELPPIQARRFGARALYLGLQYGTQPDDELDRLLAEAVEGRVHGAADLDFAWRVQRDGLEDAIATLGDDALKQAIDTGRPSSIRALIAAGEADAVMAAIATLPQGNQFGLGQTAVTVTFDLPDEKKAELAALAAAHDLSWLAAGFVAAQDNPEAWSDHIDGMSTEDLDELASVWSRLPAFNGNPILTRSTALQGPEDQVVREAIRMVSHAAALQPEISFLMTFLEQTGASQEAAEVAKTLIKRFENGDLAATGPLDAGWLATLELFNKVGFDADRLRPLFGPADYGLNRAGRDTAGDILDWIVAVDALTPYLNDGADLPASAPSHLSSAFTEWDRWLTLAQAVNSDPTTAVSTATDADRAILAELLLAADDYDLLVQLLESAPVTLESVRMADDLAARLDRLYSAHLWHEGEAPLLAGQALFKFD</sequence>
<feature type="signal peptide" evidence="1">
    <location>
        <begin position="1"/>
        <end position="27"/>
    </location>
</feature>
<comment type="caution">
    <text evidence="2">The sequence shown here is derived from an EMBL/GenBank/DDBJ whole genome shotgun (WGS) entry which is preliminary data.</text>
</comment>
<reference evidence="2" key="1">
    <citation type="submission" date="2022-06" db="EMBL/GenBank/DDBJ databases">
        <title>Devosia sp. XJ19-45 genome assembly.</title>
        <authorList>
            <person name="Li B."/>
            <person name="Cai M."/>
            <person name="Nie G."/>
            <person name="Li W."/>
        </authorList>
    </citation>
    <scope>NUCLEOTIDE SEQUENCE</scope>
    <source>
        <strain evidence="2">XJ19-45</strain>
    </source>
</reference>
<name>A0A9Q4FTY6_9HYPH</name>
<keyword evidence="3" id="KW-1185">Reference proteome</keyword>
<evidence type="ECO:0000313" key="3">
    <source>
        <dbReference type="Proteomes" id="UP001060275"/>
    </source>
</evidence>
<protein>
    <submittedName>
        <fullName evidence="2">Uncharacterized protein</fullName>
    </submittedName>
</protein>
<evidence type="ECO:0000256" key="1">
    <source>
        <dbReference type="SAM" id="SignalP"/>
    </source>
</evidence>
<feature type="chain" id="PRO_5040255462" evidence="1">
    <location>
        <begin position="28"/>
        <end position="471"/>
    </location>
</feature>
<keyword evidence="1" id="KW-0732">Signal</keyword>